<dbReference type="eggNOG" id="ENOG502SNTP">
    <property type="taxonomic scope" value="Eukaryota"/>
</dbReference>
<evidence type="ECO:0000256" key="4">
    <source>
        <dbReference type="ARBA" id="ARBA00022771"/>
    </source>
</evidence>
<reference evidence="15 16" key="1">
    <citation type="journal article" date="2011" name="Nat. Biotechnol.">
        <title>Comparative genomic analysis of the thermophilic biomass-degrading fungi Myceliophthora thermophila and Thielavia terrestris.</title>
        <authorList>
            <person name="Berka R.M."/>
            <person name="Grigoriev I.V."/>
            <person name="Otillar R."/>
            <person name="Salamov A."/>
            <person name="Grimwood J."/>
            <person name="Reid I."/>
            <person name="Ishmael N."/>
            <person name="John T."/>
            <person name="Darmond C."/>
            <person name="Moisan M.-C."/>
            <person name="Henrissat B."/>
            <person name="Coutinho P.M."/>
            <person name="Lombard V."/>
            <person name="Natvig D.O."/>
            <person name="Lindquist E."/>
            <person name="Schmutz J."/>
            <person name="Lucas S."/>
            <person name="Harris P."/>
            <person name="Powlowski J."/>
            <person name="Bellemare A."/>
            <person name="Taylor D."/>
            <person name="Butler G."/>
            <person name="de Vries R.P."/>
            <person name="Allijn I.E."/>
            <person name="van den Brink J."/>
            <person name="Ushinsky S."/>
            <person name="Storms R."/>
            <person name="Powell A.J."/>
            <person name="Paulsen I.T."/>
            <person name="Elbourne L.D.H."/>
            <person name="Baker S.E."/>
            <person name="Magnuson J."/>
            <person name="LaBoissiere S."/>
            <person name="Clutterbuck A.J."/>
            <person name="Martinez D."/>
            <person name="Wogulis M."/>
            <person name="de Leon A.L."/>
            <person name="Rey M.W."/>
            <person name="Tsang A."/>
        </authorList>
    </citation>
    <scope>NUCLEOTIDE SEQUENCE [LARGE SCALE GENOMIC DNA]</scope>
    <source>
        <strain evidence="16">ATCC 38088 / NRRL 8126</strain>
    </source>
</reference>
<dbReference type="Gene3D" id="1.25.40.820">
    <property type="match status" value="1"/>
</dbReference>
<evidence type="ECO:0000313" key="16">
    <source>
        <dbReference type="Proteomes" id="UP000008181"/>
    </source>
</evidence>
<dbReference type="EMBL" id="CP003013">
    <property type="protein sequence ID" value="AEO70745.1"/>
    <property type="molecule type" value="Genomic_DNA"/>
</dbReference>
<evidence type="ECO:0000256" key="8">
    <source>
        <dbReference type="ARBA" id="ARBA00023242"/>
    </source>
</evidence>
<evidence type="ECO:0000259" key="14">
    <source>
        <dbReference type="PROSITE" id="PS51479"/>
    </source>
</evidence>
<proteinExistence type="inferred from homology"/>
<dbReference type="GO" id="GO:0008270">
    <property type="term" value="F:zinc ion binding"/>
    <property type="evidence" value="ECO:0007669"/>
    <property type="project" value="UniProtKB-KW"/>
</dbReference>
<feature type="compositionally biased region" description="Polar residues" evidence="13">
    <location>
        <begin position="36"/>
        <end position="45"/>
    </location>
</feature>
<feature type="domain" description="RTR1-type" evidence="14">
    <location>
        <begin position="100"/>
        <end position="181"/>
    </location>
</feature>
<keyword evidence="4 12" id="KW-0863">Zinc-finger</keyword>
<comment type="catalytic activity">
    <reaction evidence="10 12">
        <text>O-phospho-L-threonyl-[protein] + H2O = L-threonyl-[protein] + phosphate</text>
        <dbReference type="Rhea" id="RHEA:47004"/>
        <dbReference type="Rhea" id="RHEA-COMP:11060"/>
        <dbReference type="Rhea" id="RHEA-COMP:11605"/>
        <dbReference type="ChEBI" id="CHEBI:15377"/>
        <dbReference type="ChEBI" id="CHEBI:30013"/>
        <dbReference type="ChEBI" id="CHEBI:43474"/>
        <dbReference type="ChEBI" id="CHEBI:61977"/>
        <dbReference type="EC" id="3.1.3.16"/>
    </reaction>
</comment>
<feature type="region of interest" description="Disordered" evidence="13">
    <location>
        <begin position="1"/>
        <end position="49"/>
    </location>
</feature>
<evidence type="ECO:0000313" key="15">
    <source>
        <dbReference type="EMBL" id="AEO70745.1"/>
    </source>
</evidence>
<dbReference type="STRING" id="578455.G2RDA6"/>
<evidence type="ECO:0000256" key="6">
    <source>
        <dbReference type="ARBA" id="ARBA00022833"/>
    </source>
</evidence>
<keyword evidence="8 12" id="KW-0539">Nucleus</keyword>
<name>G2RDA6_THETT</name>
<evidence type="ECO:0000256" key="12">
    <source>
        <dbReference type="RuleBase" id="RU367080"/>
    </source>
</evidence>
<dbReference type="AlphaFoldDB" id="G2RDA6"/>
<dbReference type="GO" id="GO:0005737">
    <property type="term" value="C:cytoplasm"/>
    <property type="evidence" value="ECO:0007669"/>
    <property type="project" value="TreeGrafter"/>
</dbReference>
<keyword evidence="3 12" id="KW-0479">Metal-binding</keyword>
<dbReference type="GO" id="GO:0043175">
    <property type="term" value="F:RNA polymerase core enzyme binding"/>
    <property type="evidence" value="ECO:0007669"/>
    <property type="project" value="UniProtKB-UniRule"/>
</dbReference>
<dbReference type="OrthoDB" id="2590500at2759"/>
<comment type="catalytic activity">
    <reaction evidence="9 12">
        <text>O-phospho-L-seryl-[protein] + H2O = L-seryl-[protein] + phosphate</text>
        <dbReference type="Rhea" id="RHEA:20629"/>
        <dbReference type="Rhea" id="RHEA-COMP:9863"/>
        <dbReference type="Rhea" id="RHEA-COMP:11604"/>
        <dbReference type="ChEBI" id="CHEBI:15377"/>
        <dbReference type="ChEBI" id="CHEBI:29999"/>
        <dbReference type="ChEBI" id="CHEBI:43474"/>
        <dbReference type="ChEBI" id="CHEBI:83421"/>
        <dbReference type="EC" id="3.1.3.16"/>
    </reaction>
</comment>
<feature type="compositionally biased region" description="Basic and acidic residues" evidence="13">
    <location>
        <begin position="196"/>
        <end position="216"/>
    </location>
</feature>
<keyword evidence="6 12" id="KW-0862">Zinc</keyword>
<evidence type="ECO:0000256" key="13">
    <source>
        <dbReference type="SAM" id="MobiDB-lite"/>
    </source>
</evidence>
<evidence type="ECO:0000256" key="9">
    <source>
        <dbReference type="ARBA" id="ARBA00047761"/>
    </source>
</evidence>
<dbReference type="PANTHER" id="PTHR14732:SF0">
    <property type="entry name" value="RNA POLYMERASE II SUBUNIT B1 CTD PHOSPHATASE RPAP2-RELATED"/>
    <property type="match status" value="1"/>
</dbReference>
<evidence type="ECO:0000256" key="11">
    <source>
        <dbReference type="PROSITE-ProRule" id="PRU00812"/>
    </source>
</evidence>
<keyword evidence="16" id="KW-1185">Reference proteome</keyword>
<gene>
    <name evidence="15" type="ORF">THITE_134942</name>
</gene>
<organism evidence="15 16">
    <name type="scientific">Thermothielavioides terrestris (strain ATCC 38088 / NRRL 8126)</name>
    <name type="common">Thielavia terrestris</name>
    <dbReference type="NCBI Taxonomy" id="578455"/>
    <lineage>
        <taxon>Eukaryota</taxon>
        <taxon>Fungi</taxon>
        <taxon>Dikarya</taxon>
        <taxon>Ascomycota</taxon>
        <taxon>Pezizomycotina</taxon>
        <taxon>Sordariomycetes</taxon>
        <taxon>Sordariomycetidae</taxon>
        <taxon>Sordariales</taxon>
        <taxon>Chaetomiaceae</taxon>
        <taxon>Thermothielavioides</taxon>
        <taxon>Thermothielavioides terrestris</taxon>
    </lineage>
</organism>
<comment type="subcellular location">
    <subcellularLocation>
        <location evidence="1 12">Nucleus</location>
    </subcellularLocation>
</comment>
<dbReference type="HOGENOM" id="CLU_049331_0_0_1"/>
<feature type="compositionally biased region" description="Low complexity" evidence="13">
    <location>
        <begin position="226"/>
        <end position="241"/>
    </location>
</feature>
<evidence type="ECO:0000256" key="5">
    <source>
        <dbReference type="ARBA" id="ARBA00022801"/>
    </source>
</evidence>
<dbReference type="Pfam" id="PF04181">
    <property type="entry name" value="RPAP2_Rtr1"/>
    <property type="match status" value="1"/>
</dbReference>
<dbReference type="GO" id="GO:0005634">
    <property type="term" value="C:nucleus"/>
    <property type="evidence" value="ECO:0007669"/>
    <property type="project" value="UniProtKB-SubCell"/>
</dbReference>
<dbReference type="Proteomes" id="UP000008181">
    <property type="component" value="Chromosome 5"/>
</dbReference>
<evidence type="ECO:0000256" key="2">
    <source>
        <dbReference type="ARBA" id="ARBA00005676"/>
    </source>
</evidence>
<evidence type="ECO:0000256" key="3">
    <source>
        <dbReference type="ARBA" id="ARBA00022723"/>
    </source>
</evidence>
<accession>G2RDA6</accession>
<feature type="region of interest" description="Disordered" evidence="13">
    <location>
        <begin position="196"/>
        <end position="250"/>
    </location>
</feature>
<protein>
    <recommendedName>
        <fullName evidence="12">RNA polymerase II subunit B1 CTD phosphatase RPAP2 homolog</fullName>
        <ecNumber evidence="12">3.1.3.16</ecNumber>
    </recommendedName>
</protein>
<dbReference type="InterPro" id="IPR038534">
    <property type="entry name" value="Rtr1/RPAP2_sf"/>
</dbReference>
<dbReference type="EC" id="3.1.3.16" evidence="12"/>
<dbReference type="PROSITE" id="PS51479">
    <property type="entry name" value="ZF_RTR1"/>
    <property type="match status" value="1"/>
</dbReference>
<dbReference type="InterPro" id="IPR039693">
    <property type="entry name" value="Rtr1/RPAP2"/>
</dbReference>
<dbReference type="InterPro" id="IPR007308">
    <property type="entry name" value="Rtr1/RPAP2_dom"/>
</dbReference>
<comment type="function">
    <text evidence="12">Putative RNA polymerase II subunit B1 C-terminal domain (CTD) phosphatase involved in RNA polymerase II transcription regulation.</text>
</comment>
<dbReference type="RefSeq" id="XP_003657081.1">
    <property type="nucleotide sequence ID" value="XM_003657033.1"/>
</dbReference>
<keyword evidence="7 12" id="KW-0904">Protein phosphatase</keyword>
<keyword evidence="5 12" id="KW-0378">Hydrolase</keyword>
<dbReference type="KEGG" id="ttt:THITE_134942"/>
<feature type="region of interest" description="Disordered" evidence="13">
    <location>
        <begin position="329"/>
        <end position="352"/>
    </location>
</feature>
<evidence type="ECO:0000256" key="7">
    <source>
        <dbReference type="ARBA" id="ARBA00022912"/>
    </source>
</evidence>
<sequence length="352" mass="38148">MSAEANSKKKPQPNKPKGILKKPATVPQSPPLANPSKPNNSQPDPSTAARIRLLQKLRDTELKPPVPLSTFEQLIALPRHASPPYSAARPHPADAALFLALLRDFSPAEYLDLVEERNCVSKCGYALCGRPRRALEGAYKLRWGGGGVGKTAELNKWCSDACALRALHLKVQLDHPSYERSAEAGGKMVVKLELREEAGHKEEKEKGAGTEDKNLKEEDEEAVKSAPAATPAADAAAGPVASRGTDEDRERLARDMAQLEIDKAKRARQNASALAAERGDPAAGWLAGQSRVEVTIKEQTVDEPVQPPVPGEDAHLYIEGYKPTFGACATKRHPEEGADSEEDDDEFPTIRL</sequence>
<evidence type="ECO:0000256" key="1">
    <source>
        <dbReference type="ARBA" id="ARBA00004123"/>
    </source>
</evidence>
<dbReference type="GO" id="GO:0008420">
    <property type="term" value="F:RNA polymerase II CTD heptapeptide repeat phosphatase activity"/>
    <property type="evidence" value="ECO:0007669"/>
    <property type="project" value="UniProtKB-UniRule"/>
</dbReference>
<dbReference type="GeneID" id="11519432"/>
<comment type="similarity">
    <text evidence="2 11 12">Belongs to the RPAP2 family.</text>
</comment>
<dbReference type="PANTHER" id="PTHR14732">
    <property type="entry name" value="RNA POLYMERASE II SUBUNIT B1 CTD PHOSPHATASE RPAP2-RELATED"/>
    <property type="match status" value="1"/>
</dbReference>
<evidence type="ECO:0000256" key="10">
    <source>
        <dbReference type="ARBA" id="ARBA00048336"/>
    </source>
</evidence>
<feature type="compositionally biased region" description="Acidic residues" evidence="13">
    <location>
        <begin position="337"/>
        <end position="352"/>
    </location>
</feature>